<dbReference type="AlphaFoldDB" id="A0A2T7DML3"/>
<evidence type="ECO:0000256" key="1">
    <source>
        <dbReference type="SAM" id="MobiDB-lite"/>
    </source>
</evidence>
<dbReference type="Gramene" id="PUZ56830">
    <property type="protein sequence ID" value="PUZ56830"/>
    <property type="gene ID" value="GQ55_5G369200"/>
</dbReference>
<proteinExistence type="predicted"/>
<feature type="region of interest" description="Disordered" evidence="1">
    <location>
        <begin position="97"/>
        <end position="116"/>
    </location>
</feature>
<dbReference type="Proteomes" id="UP000244336">
    <property type="component" value="Chromosome 5"/>
</dbReference>
<organism evidence="2 3">
    <name type="scientific">Panicum hallii var. hallii</name>
    <dbReference type="NCBI Taxonomy" id="1504633"/>
    <lineage>
        <taxon>Eukaryota</taxon>
        <taxon>Viridiplantae</taxon>
        <taxon>Streptophyta</taxon>
        <taxon>Embryophyta</taxon>
        <taxon>Tracheophyta</taxon>
        <taxon>Spermatophyta</taxon>
        <taxon>Magnoliopsida</taxon>
        <taxon>Liliopsida</taxon>
        <taxon>Poales</taxon>
        <taxon>Poaceae</taxon>
        <taxon>PACMAD clade</taxon>
        <taxon>Panicoideae</taxon>
        <taxon>Panicodae</taxon>
        <taxon>Paniceae</taxon>
        <taxon>Panicinae</taxon>
        <taxon>Panicum</taxon>
        <taxon>Panicum sect. Panicum</taxon>
    </lineage>
</organism>
<keyword evidence="3" id="KW-1185">Reference proteome</keyword>
<sequence length="187" mass="20028">MCAALLPLHCPGPSHVPPPHSPRRSPASRWLPLASPHRPPPACALSAAGAAPRRRYRAGRHCAVLRRSSLAHASLSSSSHRSCRLRCPLLAMPRRAAGAEQLPRRPEGTPAPPAVLGLTRDRPLSLSLSSPKQCAAIKPDRTPSPRLLCLFFLLAPLKSARASSPEFAVIPPPRPNSLGLLLPHLLH</sequence>
<gene>
    <name evidence="2" type="ORF">GQ55_5G369200</name>
</gene>
<accession>A0A2T7DML3</accession>
<name>A0A2T7DML3_9POAL</name>
<evidence type="ECO:0000313" key="2">
    <source>
        <dbReference type="EMBL" id="PUZ56830.1"/>
    </source>
</evidence>
<evidence type="ECO:0000313" key="3">
    <source>
        <dbReference type="Proteomes" id="UP000244336"/>
    </source>
</evidence>
<protein>
    <submittedName>
        <fullName evidence="2">Uncharacterized protein</fullName>
    </submittedName>
</protein>
<feature type="region of interest" description="Disordered" evidence="1">
    <location>
        <begin position="13"/>
        <end position="35"/>
    </location>
</feature>
<dbReference type="EMBL" id="CM009753">
    <property type="protein sequence ID" value="PUZ56830.1"/>
    <property type="molecule type" value="Genomic_DNA"/>
</dbReference>
<reference evidence="2 3" key="1">
    <citation type="submission" date="2018-04" db="EMBL/GenBank/DDBJ databases">
        <title>WGS assembly of Panicum hallii var. hallii HAL2.</title>
        <authorList>
            <person name="Lovell J."/>
            <person name="Jenkins J."/>
            <person name="Lowry D."/>
            <person name="Mamidi S."/>
            <person name="Sreedasyam A."/>
            <person name="Weng X."/>
            <person name="Barry K."/>
            <person name="Bonette J."/>
            <person name="Campitelli B."/>
            <person name="Daum C."/>
            <person name="Gordon S."/>
            <person name="Gould B."/>
            <person name="Lipzen A."/>
            <person name="MacQueen A."/>
            <person name="Palacio-Mejia J."/>
            <person name="Plott C."/>
            <person name="Shakirov E."/>
            <person name="Shu S."/>
            <person name="Yoshinaga Y."/>
            <person name="Zane M."/>
            <person name="Rokhsar D."/>
            <person name="Grimwood J."/>
            <person name="Schmutz J."/>
            <person name="Juenger T."/>
        </authorList>
    </citation>
    <scope>NUCLEOTIDE SEQUENCE [LARGE SCALE GENOMIC DNA]</scope>
    <source>
        <strain evidence="3">cv. HAL2</strain>
    </source>
</reference>